<keyword evidence="4" id="KW-0862">Zinc</keyword>
<dbReference type="PROSITE" id="PS50865">
    <property type="entry name" value="ZF_MYND_2"/>
    <property type="match status" value="1"/>
</dbReference>
<proteinExistence type="predicted"/>
<evidence type="ECO:0000259" key="6">
    <source>
        <dbReference type="PROSITE" id="PS50865"/>
    </source>
</evidence>
<evidence type="ECO:0000256" key="3">
    <source>
        <dbReference type="ARBA" id="ARBA00022771"/>
    </source>
</evidence>
<dbReference type="PANTHER" id="PTHR43215">
    <property type="entry name" value="RADIAL SPOKE HEAD 1 HOMOLOG"/>
    <property type="match status" value="1"/>
</dbReference>
<dbReference type="SUPFAM" id="SSF144232">
    <property type="entry name" value="HIT/MYND zinc finger-like"/>
    <property type="match status" value="1"/>
</dbReference>
<feature type="domain" description="MYND-type" evidence="6">
    <location>
        <begin position="279"/>
        <end position="319"/>
    </location>
</feature>
<protein>
    <recommendedName>
        <fullName evidence="6">MYND-type domain-containing protein</fullName>
    </recommendedName>
</protein>
<feature type="compositionally biased region" description="Acidic residues" evidence="5">
    <location>
        <begin position="233"/>
        <end position="246"/>
    </location>
</feature>
<feature type="region of interest" description="Disordered" evidence="5">
    <location>
        <begin position="226"/>
        <end position="269"/>
    </location>
</feature>
<keyword evidence="1" id="KW-0479">Metal-binding</keyword>
<keyword evidence="2" id="KW-0677">Repeat</keyword>
<evidence type="ECO:0000256" key="1">
    <source>
        <dbReference type="ARBA" id="ARBA00022723"/>
    </source>
</evidence>
<dbReference type="Pfam" id="PF01753">
    <property type="entry name" value="zf-MYND"/>
    <property type="match status" value="1"/>
</dbReference>
<dbReference type="SUPFAM" id="SSF82185">
    <property type="entry name" value="Histone H3 K4-specific methyltransferase SET7/9 N-terminal domain"/>
    <property type="match status" value="1"/>
</dbReference>
<dbReference type="Gene3D" id="2.20.110.10">
    <property type="entry name" value="Histone H3 K4-specific methyltransferase SET7/9 N-terminal domain"/>
    <property type="match status" value="1"/>
</dbReference>
<dbReference type="InterPro" id="IPR002893">
    <property type="entry name" value="Znf_MYND"/>
</dbReference>
<evidence type="ECO:0000256" key="4">
    <source>
        <dbReference type="ARBA" id="ARBA00022833"/>
    </source>
</evidence>
<evidence type="ECO:0000256" key="5">
    <source>
        <dbReference type="SAM" id="MobiDB-lite"/>
    </source>
</evidence>
<accession>A0A6C0B0R1</accession>
<dbReference type="SMART" id="SM00698">
    <property type="entry name" value="MORN"/>
    <property type="match status" value="2"/>
</dbReference>
<sequence>MSLPMVYQYPSESAFACSIDIPNGAKMDFMKSGVVNMWLPCDSVEHFTEHPGFVGLIFESVEYYNEFTRNPQEKCWSYRGGLQCCTHFRSGLGQMRWNDGDVYQGEFSVNSMDGRGIYTFKDGRKYIGEFDSDEPHGQGTVTWPDGTSFTGSFFEGKFDVSKPCNIVFKDGKMCEKKRLDADLKCKWDGIHDYYIWDMGKAEPVNLESKTISGIYWKESQITQIKFEKKEEANSDSDSDSDEEEKEEPLHPNVTVREKQPRTFTRAEDNEPENLHHQICGGCNKMLLEEEQMLCSGCEVQHYCSTECQKVHWKTHKKICKNLE</sequence>
<dbReference type="GO" id="GO:0008270">
    <property type="term" value="F:zinc ion binding"/>
    <property type="evidence" value="ECO:0007669"/>
    <property type="project" value="UniProtKB-KW"/>
</dbReference>
<feature type="compositionally biased region" description="Basic and acidic residues" evidence="5">
    <location>
        <begin position="255"/>
        <end position="269"/>
    </location>
</feature>
<dbReference type="PANTHER" id="PTHR43215:SF14">
    <property type="entry name" value="RADIAL SPOKE HEAD 1 HOMOLOG"/>
    <property type="match status" value="1"/>
</dbReference>
<reference evidence="7" key="1">
    <citation type="journal article" date="2020" name="Nature">
        <title>Giant virus diversity and host interactions through global metagenomics.</title>
        <authorList>
            <person name="Schulz F."/>
            <person name="Roux S."/>
            <person name="Paez-Espino D."/>
            <person name="Jungbluth S."/>
            <person name="Walsh D.A."/>
            <person name="Denef V.J."/>
            <person name="McMahon K.D."/>
            <person name="Konstantinidis K.T."/>
            <person name="Eloe-Fadrosh E.A."/>
            <person name="Kyrpides N.C."/>
            <person name="Woyke T."/>
        </authorList>
    </citation>
    <scope>NUCLEOTIDE SEQUENCE</scope>
    <source>
        <strain evidence="7">GVMAG-M-3300009182-78</strain>
    </source>
</reference>
<dbReference type="AlphaFoldDB" id="A0A6C0B0R1"/>
<keyword evidence="3" id="KW-0863">Zinc-finger</keyword>
<evidence type="ECO:0000313" key="7">
    <source>
        <dbReference type="EMBL" id="QHS85384.1"/>
    </source>
</evidence>
<dbReference type="Gene3D" id="6.10.140.2220">
    <property type="match status" value="1"/>
</dbReference>
<dbReference type="Pfam" id="PF02493">
    <property type="entry name" value="MORN"/>
    <property type="match status" value="3"/>
</dbReference>
<name>A0A6C0B0R1_9ZZZZ</name>
<evidence type="ECO:0000256" key="2">
    <source>
        <dbReference type="ARBA" id="ARBA00022737"/>
    </source>
</evidence>
<organism evidence="7">
    <name type="scientific">viral metagenome</name>
    <dbReference type="NCBI Taxonomy" id="1070528"/>
    <lineage>
        <taxon>unclassified sequences</taxon>
        <taxon>metagenomes</taxon>
        <taxon>organismal metagenomes</taxon>
    </lineage>
</organism>
<dbReference type="InterPro" id="IPR003409">
    <property type="entry name" value="MORN"/>
</dbReference>
<dbReference type="EMBL" id="MN739043">
    <property type="protein sequence ID" value="QHS85384.1"/>
    <property type="molecule type" value="Genomic_DNA"/>
</dbReference>